<dbReference type="AlphaFoldDB" id="A0A0K8PB45"/>
<keyword evidence="3" id="KW-1003">Cell membrane</keyword>
<dbReference type="PROSITE" id="PS50928">
    <property type="entry name" value="ABC_TM1"/>
    <property type="match status" value="1"/>
</dbReference>
<feature type="domain" description="ABC transmembrane type-1" evidence="8">
    <location>
        <begin position="74"/>
        <end position="290"/>
    </location>
</feature>
<sequence length="298" mass="33935">MTLKSRPGSLGKRLTPYLYLSPTMVLMIILMLVPIVIVIGYSFYDNVIMNKHPVFIGIKNYAEILTDKNFHQTIYNTAFFTISSVVFHMIIGLTFSMLLNSKLLHQTTRSIFRVIYVLPWVFTAAIIAILWRLMLNPNGIVNYFLNIFGTIDSKVEWLGSRDTALYAVTFINIWSGYPFYMVSLLAGLQGISIDLYEAAEVDGANSVQKFLYITIPQLKPIIVSMAMLDCIWTMQQFSLIWMTTGGGPIRATEMLSTYTYKLAFSKYEFSQASSSAVIILIFSMLLAFIYVRKQKARD</sequence>
<dbReference type="EMBL" id="DF968180">
    <property type="protein sequence ID" value="GAP39883.1"/>
    <property type="molecule type" value="Genomic_DNA"/>
</dbReference>
<dbReference type="PATRIC" id="fig|1678840.3.peg.999"/>
<feature type="transmembrane region" description="Helical" evidence="7">
    <location>
        <begin position="20"/>
        <end position="44"/>
    </location>
</feature>
<dbReference type="Proteomes" id="UP000053370">
    <property type="component" value="Unassembled WGS sequence"/>
</dbReference>
<dbReference type="Pfam" id="PF00528">
    <property type="entry name" value="BPD_transp_1"/>
    <property type="match status" value="1"/>
</dbReference>
<comment type="similarity">
    <text evidence="7">Belongs to the binding-protein-dependent transport system permease family.</text>
</comment>
<gene>
    <name evidence="9" type="ORF">ATC1_12420</name>
</gene>
<evidence type="ECO:0000256" key="2">
    <source>
        <dbReference type="ARBA" id="ARBA00022448"/>
    </source>
</evidence>
<dbReference type="Gene3D" id="1.10.3720.10">
    <property type="entry name" value="MetI-like"/>
    <property type="match status" value="1"/>
</dbReference>
<keyword evidence="5 7" id="KW-1133">Transmembrane helix</keyword>
<evidence type="ECO:0000256" key="6">
    <source>
        <dbReference type="ARBA" id="ARBA00023136"/>
    </source>
</evidence>
<protein>
    <submittedName>
        <fullName evidence="9">ABC-type sugar transport system, permease component</fullName>
    </submittedName>
</protein>
<evidence type="ECO:0000313" key="10">
    <source>
        <dbReference type="Proteomes" id="UP000053370"/>
    </source>
</evidence>
<dbReference type="CDD" id="cd06261">
    <property type="entry name" value="TM_PBP2"/>
    <property type="match status" value="1"/>
</dbReference>
<evidence type="ECO:0000256" key="3">
    <source>
        <dbReference type="ARBA" id="ARBA00022475"/>
    </source>
</evidence>
<dbReference type="STRING" id="1678840.ATC1_12420"/>
<dbReference type="InterPro" id="IPR051393">
    <property type="entry name" value="ABC_transporter_permease"/>
</dbReference>
<dbReference type="GO" id="GO:0055085">
    <property type="term" value="P:transmembrane transport"/>
    <property type="evidence" value="ECO:0007669"/>
    <property type="project" value="InterPro"/>
</dbReference>
<proteinExistence type="inferred from homology"/>
<dbReference type="GO" id="GO:0005886">
    <property type="term" value="C:plasma membrane"/>
    <property type="evidence" value="ECO:0007669"/>
    <property type="project" value="UniProtKB-SubCell"/>
</dbReference>
<name>A0A0K8PB45_9CHLR</name>
<feature type="transmembrane region" description="Helical" evidence="7">
    <location>
        <begin position="111"/>
        <end position="134"/>
    </location>
</feature>
<keyword evidence="6 7" id="KW-0472">Membrane</keyword>
<evidence type="ECO:0000259" key="8">
    <source>
        <dbReference type="PROSITE" id="PS50928"/>
    </source>
</evidence>
<comment type="subcellular location">
    <subcellularLocation>
        <location evidence="1 7">Cell membrane</location>
        <topology evidence="1 7">Multi-pass membrane protein</topology>
    </subcellularLocation>
</comment>
<keyword evidence="9" id="KW-0762">Sugar transport</keyword>
<dbReference type="SUPFAM" id="SSF161098">
    <property type="entry name" value="MetI-like"/>
    <property type="match status" value="1"/>
</dbReference>
<organism evidence="9">
    <name type="scientific">Flexilinea flocculi</name>
    <dbReference type="NCBI Taxonomy" id="1678840"/>
    <lineage>
        <taxon>Bacteria</taxon>
        <taxon>Bacillati</taxon>
        <taxon>Chloroflexota</taxon>
        <taxon>Anaerolineae</taxon>
        <taxon>Anaerolineales</taxon>
        <taxon>Anaerolineaceae</taxon>
        <taxon>Flexilinea</taxon>
    </lineage>
</organism>
<dbReference type="OrthoDB" id="9809527at2"/>
<reference evidence="9" key="1">
    <citation type="journal article" date="2015" name="Genome Announc.">
        <title>Draft Genome Sequence of Anaerolineae Strain TC1, a Novel Isolate from a Methanogenic Wastewater Treatment System.</title>
        <authorList>
            <person name="Matsuura N."/>
            <person name="Tourlousse D.M."/>
            <person name="Sun L."/>
            <person name="Toyonaga M."/>
            <person name="Kuroda K."/>
            <person name="Ohashi A."/>
            <person name="Cruz R."/>
            <person name="Yamaguchi T."/>
            <person name="Sekiguchi Y."/>
        </authorList>
    </citation>
    <scope>NUCLEOTIDE SEQUENCE [LARGE SCALE GENOMIC DNA]</scope>
    <source>
        <strain evidence="9">TC1</strain>
    </source>
</reference>
<feature type="transmembrane region" description="Helical" evidence="7">
    <location>
        <begin position="164"/>
        <end position="186"/>
    </location>
</feature>
<keyword evidence="2 7" id="KW-0813">Transport</keyword>
<dbReference type="InterPro" id="IPR035906">
    <property type="entry name" value="MetI-like_sf"/>
</dbReference>
<keyword evidence="4 7" id="KW-0812">Transmembrane</keyword>
<evidence type="ECO:0000256" key="1">
    <source>
        <dbReference type="ARBA" id="ARBA00004651"/>
    </source>
</evidence>
<accession>A0A0K8PB45</accession>
<dbReference type="RefSeq" id="WP_062278683.1">
    <property type="nucleotide sequence ID" value="NZ_DF968180.1"/>
</dbReference>
<feature type="transmembrane region" description="Helical" evidence="7">
    <location>
        <begin position="78"/>
        <end position="99"/>
    </location>
</feature>
<evidence type="ECO:0000256" key="4">
    <source>
        <dbReference type="ARBA" id="ARBA00022692"/>
    </source>
</evidence>
<evidence type="ECO:0000256" key="7">
    <source>
        <dbReference type="RuleBase" id="RU363032"/>
    </source>
</evidence>
<keyword evidence="10" id="KW-1185">Reference proteome</keyword>
<dbReference type="SUPFAM" id="SSF160964">
    <property type="entry name" value="MalF N-terminal region-like"/>
    <property type="match status" value="1"/>
</dbReference>
<feature type="transmembrane region" description="Helical" evidence="7">
    <location>
        <begin position="272"/>
        <end position="291"/>
    </location>
</feature>
<dbReference type="PANTHER" id="PTHR30193">
    <property type="entry name" value="ABC TRANSPORTER PERMEASE PROTEIN"/>
    <property type="match status" value="1"/>
</dbReference>
<dbReference type="InterPro" id="IPR000515">
    <property type="entry name" value="MetI-like"/>
</dbReference>
<dbReference type="PANTHER" id="PTHR30193:SF41">
    <property type="entry name" value="DIACETYLCHITOBIOSE UPTAKE SYSTEM PERMEASE PROTEIN NGCF"/>
    <property type="match status" value="1"/>
</dbReference>
<evidence type="ECO:0000313" key="9">
    <source>
        <dbReference type="EMBL" id="GAP39883.1"/>
    </source>
</evidence>
<evidence type="ECO:0000256" key="5">
    <source>
        <dbReference type="ARBA" id="ARBA00022989"/>
    </source>
</evidence>